<dbReference type="InterPro" id="IPR036028">
    <property type="entry name" value="SH3-like_dom_sf"/>
</dbReference>
<dbReference type="PROSITE" id="PS50011">
    <property type="entry name" value="PROTEIN_KINASE_DOM"/>
    <property type="match status" value="1"/>
</dbReference>
<keyword evidence="8" id="KW-0067">ATP-binding</keyword>
<gene>
    <name evidence="15" type="ORF">PsYK624_080080</name>
</gene>
<comment type="catalytic activity">
    <reaction evidence="10">
        <text>L-seryl-[protein] + ATP = O-phospho-L-seryl-[protein] + ADP + H(+)</text>
        <dbReference type="Rhea" id="RHEA:17989"/>
        <dbReference type="Rhea" id="RHEA-COMP:9863"/>
        <dbReference type="Rhea" id="RHEA-COMP:11604"/>
        <dbReference type="ChEBI" id="CHEBI:15378"/>
        <dbReference type="ChEBI" id="CHEBI:29999"/>
        <dbReference type="ChEBI" id="CHEBI:30616"/>
        <dbReference type="ChEBI" id="CHEBI:83421"/>
        <dbReference type="ChEBI" id="CHEBI:456216"/>
        <dbReference type="EC" id="2.7.11.25"/>
    </reaction>
</comment>
<evidence type="ECO:0000259" key="14">
    <source>
        <dbReference type="PROSITE" id="PS50011"/>
    </source>
</evidence>
<dbReference type="GO" id="GO:0005524">
    <property type="term" value="F:ATP binding"/>
    <property type="evidence" value="ECO:0007669"/>
    <property type="project" value="UniProtKB-KW"/>
</dbReference>
<dbReference type="EMBL" id="BPQB01000023">
    <property type="protein sequence ID" value="GJE91857.1"/>
    <property type="molecule type" value="Genomic_DNA"/>
</dbReference>
<dbReference type="Gene3D" id="2.30.30.40">
    <property type="entry name" value="SH3 Domains"/>
    <property type="match status" value="1"/>
</dbReference>
<evidence type="ECO:0000256" key="10">
    <source>
        <dbReference type="ARBA" id="ARBA00048329"/>
    </source>
</evidence>
<dbReference type="CDD" id="cd11883">
    <property type="entry name" value="SH3_Sdc25"/>
    <property type="match status" value="1"/>
</dbReference>
<feature type="domain" description="SH3" evidence="13">
    <location>
        <begin position="14"/>
        <end position="76"/>
    </location>
</feature>
<dbReference type="InterPro" id="IPR011009">
    <property type="entry name" value="Kinase-like_dom_sf"/>
</dbReference>
<dbReference type="InterPro" id="IPR001452">
    <property type="entry name" value="SH3_domain"/>
</dbReference>
<dbReference type="PROSITE" id="PS50002">
    <property type="entry name" value="SH3"/>
    <property type="match status" value="1"/>
</dbReference>
<evidence type="ECO:0000256" key="8">
    <source>
        <dbReference type="ARBA" id="ARBA00022840"/>
    </source>
</evidence>
<dbReference type="Pfam" id="PF07714">
    <property type="entry name" value="PK_Tyr_Ser-Thr"/>
    <property type="match status" value="1"/>
</dbReference>
<dbReference type="InterPro" id="IPR051681">
    <property type="entry name" value="Ser/Thr_Kinases-Pseudokinases"/>
</dbReference>
<accession>A0A9P3LFB6</accession>
<sequence length="676" mass="75923">MESNIDNDIEAHYIRTFFCKALYDYQHGDDPDSNELRFRRGDIIEVLTRLESGWWDGLLGEQRGWFPSNYVAAITDSEACAALAAFTGQAESEAEEGRPSAGSVEGSSDETVTEVVSIIPISDDRISPTSSEDSEILYELDIDTQEEQPPPPTSYWSCERCEAAFVQKDMARLHVHVKHLSNFEKLQSQSETAERWITARSRTEPITPLEFSCGVLAGKVLSMSSFMIMFLSAGYNAYQVLESLTLEAQDLSLSSSVNFLITVALHRPSILKLAKHVRRVISSLSESEKKDIMGLRGDRAADVLDLINVILPAMNHIPQSPWDHLFQLYDVQQSRRLQDNLSRIFVRLCESSLQLPRRLYLSEVRMQSQRAAAKGSFGEIFEGNYKSTHVALKTLRVFETREDNTKNQKAFFREIALLRCIHHQHICPIIGVDMTSIAGATCLVLPWMEYGNVLAYRSRMNWSSSDAIRLIYQIASGLAYLHEQGAAHGDLHIGNILIDSARDVRLADFGFANFFDAGASCSSGQPGATRCMAPKILNPDLFGLSRVQHTPQSDMYSFGQVAWQIYTEEIPFPSYNDHRSMFAILEGKHQERPTSGKLIPNAFWDIMLACWQFQPENRVGAAAARDNLRKLLLPEPVSARPSTITLNRLRLTSDLGPRPSNFAVINRPLPPLPEVD</sequence>
<dbReference type="PRINTS" id="PR00452">
    <property type="entry name" value="SH3DOMAIN"/>
</dbReference>
<evidence type="ECO:0000256" key="5">
    <source>
        <dbReference type="ARBA" id="ARBA00022679"/>
    </source>
</evidence>
<keyword evidence="4 11" id="KW-0728">SH3 domain</keyword>
<comment type="similarity">
    <text evidence="2">Belongs to the protein kinase superfamily. STE Ser/Thr protein kinase family. MAP kinase kinase kinase subfamily.</text>
</comment>
<dbReference type="InterPro" id="IPR001245">
    <property type="entry name" value="Ser-Thr/Tyr_kinase_cat_dom"/>
</dbReference>
<evidence type="ECO:0000256" key="4">
    <source>
        <dbReference type="ARBA" id="ARBA00022443"/>
    </source>
</evidence>
<proteinExistence type="inferred from homology"/>
<evidence type="ECO:0000256" key="9">
    <source>
        <dbReference type="ARBA" id="ARBA00047559"/>
    </source>
</evidence>
<evidence type="ECO:0000256" key="3">
    <source>
        <dbReference type="ARBA" id="ARBA00012406"/>
    </source>
</evidence>
<dbReference type="Proteomes" id="UP000703269">
    <property type="component" value="Unassembled WGS sequence"/>
</dbReference>
<dbReference type="SUPFAM" id="SSF50044">
    <property type="entry name" value="SH3-domain"/>
    <property type="match status" value="1"/>
</dbReference>
<dbReference type="OrthoDB" id="2804215at2759"/>
<keyword evidence="16" id="KW-1185">Reference proteome</keyword>
<evidence type="ECO:0000259" key="13">
    <source>
        <dbReference type="PROSITE" id="PS50002"/>
    </source>
</evidence>
<dbReference type="AlphaFoldDB" id="A0A9P3LFB6"/>
<evidence type="ECO:0000256" key="7">
    <source>
        <dbReference type="ARBA" id="ARBA00022777"/>
    </source>
</evidence>
<evidence type="ECO:0000256" key="12">
    <source>
        <dbReference type="SAM" id="MobiDB-lite"/>
    </source>
</evidence>
<dbReference type="PROSITE" id="PS00028">
    <property type="entry name" value="ZINC_FINGER_C2H2_1"/>
    <property type="match status" value="1"/>
</dbReference>
<dbReference type="FunFam" id="2.30.30.40:FF:000072">
    <property type="entry name" value="Unconventional Myosin IB"/>
    <property type="match status" value="1"/>
</dbReference>
<feature type="region of interest" description="Disordered" evidence="12">
    <location>
        <begin position="91"/>
        <end position="111"/>
    </location>
</feature>
<dbReference type="InterPro" id="IPR000719">
    <property type="entry name" value="Prot_kinase_dom"/>
</dbReference>
<dbReference type="Gene3D" id="1.10.510.10">
    <property type="entry name" value="Transferase(Phosphotransferase) domain 1"/>
    <property type="match status" value="1"/>
</dbReference>
<feature type="domain" description="Protein kinase" evidence="14">
    <location>
        <begin position="366"/>
        <end position="632"/>
    </location>
</feature>
<dbReference type="SUPFAM" id="SSF56112">
    <property type="entry name" value="Protein kinase-like (PK-like)"/>
    <property type="match status" value="1"/>
</dbReference>
<keyword evidence="6" id="KW-0547">Nucleotide-binding</keyword>
<reference evidence="15 16" key="1">
    <citation type="submission" date="2021-08" db="EMBL/GenBank/DDBJ databases">
        <title>Draft Genome Sequence of Phanerochaete sordida strain YK-624.</title>
        <authorList>
            <person name="Mori T."/>
            <person name="Dohra H."/>
            <person name="Suzuki T."/>
            <person name="Kawagishi H."/>
            <person name="Hirai H."/>
        </authorList>
    </citation>
    <scope>NUCLEOTIDE SEQUENCE [LARGE SCALE GENOMIC DNA]</scope>
    <source>
        <strain evidence="15 16">YK-624</strain>
    </source>
</reference>
<comment type="catalytic activity">
    <reaction evidence="9">
        <text>L-threonyl-[protein] + ATP = O-phospho-L-threonyl-[protein] + ADP + H(+)</text>
        <dbReference type="Rhea" id="RHEA:46608"/>
        <dbReference type="Rhea" id="RHEA-COMP:11060"/>
        <dbReference type="Rhea" id="RHEA-COMP:11605"/>
        <dbReference type="ChEBI" id="CHEBI:15378"/>
        <dbReference type="ChEBI" id="CHEBI:30013"/>
        <dbReference type="ChEBI" id="CHEBI:30616"/>
        <dbReference type="ChEBI" id="CHEBI:61977"/>
        <dbReference type="ChEBI" id="CHEBI:456216"/>
        <dbReference type="EC" id="2.7.11.25"/>
    </reaction>
</comment>
<dbReference type="SMART" id="SM00326">
    <property type="entry name" value="SH3"/>
    <property type="match status" value="1"/>
</dbReference>
<keyword evidence="7 15" id="KW-0418">Kinase</keyword>
<comment type="cofactor">
    <cofactor evidence="1">
        <name>Mg(2+)</name>
        <dbReference type="ChEBI" id="CHEBI:18420"/>
    </cofactor>
</comment>
<evidence type="ECO:0000256" key="11">
    <source>
        <dbReference type="PROSITE-ProRule" id="PRU00192"/>
    </source>
</evidence>
<comment type="caution">
    <text evidence="15">The sequence shown here is derived from an EMBL/GenBank/DDBJ whole genome shotgun (WGS) entry which is preliminary data.</text>
</comment>
<organism evidence="15 16">
    <name type="scientific">Phanerochaete sordida</name>
    <dbReference type="NCBI Taxonomy" id="48140"/>
    <lineage>
        <taxon>Eukaryota</taxon>
        <taxon>Fungi</taxon>
        <taxon>Dikarya</taxon>
        <taxon>Basidiomycota</taxon>
        <taxon>Agaricomycotina</taxon>
        <taxon>Agaricomycetes</taxon>
        <taxon>Polyporales</taxon>
        <taxon>Phanerochaetaceae</taxon>
        <taxon>Phanerochaete</taxon>
    </lineage>
</organism>
<evidence type="ECO:0000256" key="1">
    <source>
        <dbReference type="ARBA" id="ARBA00001946"/>
    </source>
</evidence>
<evidence type="ECO:0000313" key="15">
    <source>
        <dbReference type="EMBL" id="GJE91857.1"/>
    </source>
</evidence>
<keyword evidence="5" id="KW-0808">Transferase</keyword>
<dbReference type="InterPro" id="IPR013087">
    <property type="entry name" value="Znf_C2H2_type"/>
</dbReference>
<dbReference type="Pfam" id="PF00018">
    <property type="entry name" value="SH3_1"/>
    <property type="match status" value="1"/>
</dbReference>
<evidence type="ECO:0000313" key="16">
    <source>
        <dbReference type="Proteomes" id="UP000703269"/>
    </source>
</evidence>
<dbReference type="PANTHER" id="PTHR44329:SF288">
    <property type="entry name" value="MITOGEN-ACTIVATED PROTEIN KINASE KINASE KINASE 20"/>
    <property type="match status" value="1"/>
</dbReference>
<name>A0A9P3LFB6_9APHY</name>
<dbReference type="EC" id="2.7.11.25" evidence="3"/>
<protein>
    <recommendedName>
        <fullName evidence="3">mitogen-activated protein kinase kinase kinase</fullName>
        <ecNumber evidence="3">2.7.11.25</ecNumber>
    </recommendedName>
</protein>
<evidence type="ECO:0000256" key="6">
    <source>
        <dbReference type="ARBA" id="ARBA00022741"/>
    </source>
</evidence>
<evidence type="ECO:0000256" key="2">
    <source>
        <dbReference type="ARBA" id="ARBA00006529"/>
    </source>
</evidence>
<dbReference type="GO" id="GO:0004709">
    <property type="term" value="F:MAP kinase kinase kinase activity"/>
    <property type="evidence" value="ECO:0007669"/>
    <property type="project" value="UniProtKB-EC"/>
</dbReference>
<dbReference type="PANTHER" id="PTHR44329">
    <property type="entry name" value="SERINE/THREONINE-PROTEIN KINASE TNNI3K-RELATED"/>
    <property type="match status" value="1"/>
</dbReference>